<evidence type="ECO:0000313" key="1">
    <source>
        <dbReference type="EMBL" id="CAK5086231.1"/>
    </source>
</evidence>
<keyword evidence="2" id="KW-1185">Reference proteome</keyword>
<name>A0ACB1A568_MELEN</name>
<organism evidence="1 2">
    <name type="scientific">Meloidogyne enterolobii</name>
    <name type="common">Root-knot nematode worm</name>
    <name type="synonym">Meloidogyne mayaguensis</name>
    <dbReference type="NCBI Taxonomy" id="390850"/>
    <lineage>
        <taxon>Eukaryota</taxon>
        <taxon>Metazoa</taxon>
        <taxon>Ecdysozoa</taxon>
        <taxon>Nematoda</taxon>
        <taxon>Chromadorea</taxon>
        <taxon>Rhabditida</taxon>
        <taxon>Tylenchina</taxon>
        <taxon>Tylenchomorpha</taxon>
        <taxon>Tylenchoidea</taxon>
        <taxon>Meloidogynidae</taxon>
        <taxon>Meloidogyninae</taxon>
        <taxon>Meloidogyne</taxon>
    </lineage>
</organism>
<proteinExistence type="predicted"/>
<gene>
    <name evidence="1" type="ORF">MENTE1834_LOCUS33723</name>
</gene>
<dbReference type="EMBL" id="CAVMJV010000060">
    <property type="protein sequence ID" value="CAK5086231.1"/>
    <property type="molecule type" value="Genomic_DNA"/>
</dbReference>
<protein>
    <submittedName>
        <fullName evidence="1">Uncharacterized protein</fullName>
    </submittedName>
</protein>
<evidence type="ECO:0000313" key="2">
    <source>
        <dbReference type="Proteomes" id="UP001497535"/>
    </source>
</evidence>
<comment type="caution">
    <text evidence="1">The sequence shown here is derived from an EMBL/GenBank/DDBJ whole genome shotgun (WGS) entry which is preliminary data.</text>
</comment>
<reference evidence="1" key="1">
    <citation type="submission" date="2023-11" db="EMBL/GenBank/DDBJ databases">
        <authorList>
            <person name="Poullet M."/>
        </authorList>
    </citation>
    <scope>NUCLEOTIDE SEQUENCE</scope>
    <source>
        <strain evidence="1">E1834</strain>
    </source>
</reference>
<accession>A0ACB1A568</accession>
<dbReference type="Proteomes" id="UP001497535">
    <property type="component" value="Unassembled WGS sequence"/>
</dbReference>
<sequence length="43" mass="4874">MASSIPKFQIKNGDRDQTEILQCREVMGLCLLKNKLLCSTLSF</sequence>